<organism evidence="2 3">
    <name type="scientific">[Empedobacter] haloabium</name>
    <dbReference type="NCBI Taxonomy" id="592317"/>
    <lineage>
        <taxon>Bacteria</taxon>
        <taxon>Pseudomonadati</taxon>
        <taxon>Pseudomonadota</taxon>
        <taxon>Betaproteobacteria</taxon>
        <taxon>Burkholderiales</taxon>
        <taxon>Oxalobacteraceae</taxon>
        <taxon>Telluria group</taxon>
        <taxon>Telluria group incertae sedis</taxon>
    </lineage>
</organism>
<dbReference type="Proteomes" id="UP000321323">
    <property type="component" value="Chromosome"/>
</dbReference>
<reference evidence="2 3" key="1">
    <citation type="journal article" date="2019" name="Int. J. Syst. Evol. Microbiol.">
        <title>The Draft Whole-Genome Sequence of the Antibiotic Producer Empedobacter haloabium ATCC 31962 Provides Indications for Its Taxonomic Reclassification.</title>
        <authorList>
            <person name="Miess H."/>
            <person name="Arlt P."/>
            <person name="Apel A.K."/>
            <person name="Weber T."/>
            <person name="Nieselt K."/>
            <person name="Hanssen F."/>
            <person name="Czemmel S."/>
            <person name="Nahnsen S."/>
            <person name="Gross H."/>
        </authorList>
    </citation>
    <scope>NUCLEOTIDE SEQUENCE [LARGE SCALE GENOMIC DNA]</scope>
    <source>
        <strain evidence="2 3">ATCC 31962</strain>
    </source>
</reference>
<proteinExistence type="predicted"/>
<feature type="compositionally biased region" description="Basic and acidic residues" evidence="1">
    <location>
        <begin position="47"/>
        <end position="57"/>
    </location>
</feature>
<accession>A0ABZ1UJ03</accession>
<dbReference type="EMBL" id="CP136508">
    <property type="protein sequence ID" value="WUR12638.1"/>
    <property type="molecule type" value="Genomic_DNA"/>
</dbReference>
<name>A0ABZ1UJ03_9BURK</name>
<protein>
    <submittedName>
        <fullName evidence="2">Uncharacterized protein</fullName>
    </submittedName>
</protein>
<sequence length="57" mass="6370">MDPMTTGRWIEAHRAPDLPVPVDEPMPDPQPAHPHHPNSPLEQDDPVPDHKPEVGLQ</sequence>
<evidence type="ECO:0000313" key="2">
    <source>
        <dbReference type="EMBL" id="WUR12638.1"/>
    </source>
</evidence>
<evidence type="ECO:0000256" key="1">
    <source>
        <dbReference type="SAM" id="MobiDB-lite"/>
    </source>
</evidence>
<evidence type="ECO:0000313" key="3">
    <source>
        <dbReference type="Proteomes" id="UP000321323"/>
    </source>
</evidence>
<gene>
    <name evidence="2" type="ORF">E7V67_023560</name>
</gene>
<feature type="compositionally biased region" description="Pro residues" evidence="1">
    <location>
        <begin position="18"/>
        <end position="32"/>
    </location>
</feature>
<feature type="region of interest" description="Disordered" evidence="1">
    <location>
        <begin position="1"/>
        <end position="57"/>
    </location>
</feature>
<keyword evidence="3" id="KW-1185">Reference proteome</keyword>